<evidence type="ECO:0000313" key="2">
    <source>
        <dbReference type="EMBL" id="MBM6660199.1"/>
    </source>
</evidence>
<evidence type="ECO:0000313" key="3">
    <source>
        <dbReference type="Proteomes" id="UP000764045"/>
    </source>
</evidence>
<protein>
    <submittedName>
        <fullName evidence="2">Uncharacterized protein</fullName>
    </submittedName>
</protein>
<comment type="caution">
    <text evidence="2">The sequence shown here is derived from an EMBL/GenBank/DDBJ whole genome shotgun (WGS) entry which is preliminary data.</text>
</comment>
<organism evidence="2 3">
    <name type="scientific">Marseilla massiliensis</name>
    <dbReference type="NCBI Taxonomy" id="1841864"/>
    <lineage>
        <taxon>Bacteria</taxon>
        <taxon>Pseudomonadati</taxon>
        <taxon>Bacteroidota</taxon>
        <taxon>Bacteroidia</taxon>
        <taxon>Bacteroidales</taxon>
        <taxon>Prevotellaceae</taxon>
        <taxon>Marseilla</taxon>
    </lineage>
</organism>
<dbReference type="RefSeq" id="WP_205106740.1">
    <property type="nucleotide sequence ID" value="NZ_JACJJL010000001.1"/>
</dbReference>
<feature type="chain" id="PRO_5036875029" evidence="1">
    <location>
        <begin position="19"/>
        <end position="224"/>
    </location>
</feature>
<dbReference type="Proteomes" id="UP000764045">
    <property type="component" value="Unassembled WGS sequence"/>
</dbReference>
<dbReference type="PROSITE" id="PS51257">
    <property type="entry name" value="PROKAR_LIPOPROTEIN"/>
    <property type="match status" value="1"/>
</dbReference>
<dbReference type="EMBL" id="JACJJL010000001">
    <property type="protein sequence ID" value="MBM6660199.1"/>
    <property type="molecule type" value="Genomic_DNA"/>
</dbReference>
<evidence type="ECO:0000256" key="1">
    <source>
        <dbReference type="SAM" id="SignalP"/>
    </source>
</evidence>
<sequence>MKKTIVTFSLFAVALILASCTPSNEEKAEKLVKETLKDYLYHPDSYEPISTRIDSMFIDVTTIEPIMKISGEISDLISKIDKCNMDIESAETSMNIYAPDGYSSRFTRGEYARAKKEKEEAQSDLDKYAKKLLGEVASLKENVAKYHKGEFTGWAVSHRFRSLNGAGSLTIPGEMIFFCDKEFTNCIGYEMGKFKEFAKILEIVDEATSDEDIMDYFKDNSFLL</sequence>
<gene>
    <name evidence="2" type="ORF">H6B30_00265</name>
</gene>
<reference evidence="2 3" key="1">
    <citation type="journal article" date="2021" name="Sci. Rep.">
        <title>The distribution of antibiotic resistance genes in chicken gut microbiota commensals.</title>
        <authorList>
            <person name="Juricova H."/>
            <person name="Matiasovicova J."/>
            <person name="Kubasova T."/>
            <person name="Cejkova D."/>
            <person name="Rychlik I."/>
        </authorList>
    </citation>
    <scope>NUCLEOTIDE SEQUENCE [LARGE SCALE GENOMIC DNA]</scope>
    <source>
        <strain evidence="2 3">An819</strain>
    </source>
</reference>
<dbReference type="AlphaFoldDB" id="A0A938WJ02"/>
<accession>A0A938WJ02</accession>
<name>A0A938WJ02_9BACT</name>
<keyword evidence="3" id="KW-1185">Reference proteome</keyword>
<keyword evidence="1" id="KW-0732">Signal</keyword>
<proteinExistence type="predicted"/>
<feature type="signal peptide" evidence="1">
    <location>
        <begin position="1"/>
        <end position="18"/>
    </location>
</feature>